<gene>
    <name evidence="4" type="ORF">C1SCF055_LOCUS8121</name>
</gene>
<feature type="region of interest" description="Disordered" evidence="1">
    <location>
        <begin position="602"/>
        <end position="622"/>
    </location>
</feature>
<keyword evidence="2" id="KW-0472">Membrane</keyword>
<feature type="transmembrane region" description="Helical" evidence="2">
    <location>
        <begin position="123"/>
        <end position="144"/>
    </location>
</feature>
<dbReference type="EMBL" id="CAMXCT030000546">
    <property type="protein sequence ID" value="CAL4767537.1"/>
    <property type="molecule type" value="Genomic_DNA"/>
</dbReference>
<name>A0A9P1FMX1_9DINO</name>
<proteinExistence type="predicted"/>
<feature type="compositionally biased region" description="Basic and acidic residues" evidence="1">
    <location>
        <begin position="609"/>
        <end position="622"/>
    </location>
</feature>
<keyword evidence="2" id="KW-0812">Transmembrane</keyword>
<evidence type="ECO:0000256" key="1">
    <source>
        <dbReference type="SAM" id="MobiDB-lite"/>
    </source>
</evidence>
<evidence type="ECO:0000313" key="6">
    <source>
        <dbReference type="Proteomes" id="UP001152797"/>
    </source>
</evidence>
<comment type="caution">
    <text evidence="4">The sequence shown here is derived from an EMBL/GenBank/DDBJ whole genome shotgun (WGS) entry which is preliminary data.</text>
</comment>
<dbReference type="InterPro" id="IPR040684">
    <property type="entry name" value="HMUDK_hel"/>
</dbReference>
<protein>
    <recommendedName>
        <fullName evidence="3">5-hmdU DNA kinase helical domain-containing protein</fullName>
    </recommendedName>
</protein>
<accession>A0A9P1FMX1</accession>
<organism evidence="4">
    <name type="scientific">Cladocopium goreaui</name>
    <dbReference type="NCBI Taxonomy" id="2562237"/>
    <lineage>
        <taxon>Eukaryota</taxon>
        <taxon>Sar</taxon>
        <taxon>Alveolata</taxon>
        <taxon>Dinophyceae</taxon>
        <taxon>Suessiales</taxon>
        <taxon>Symbiodiniaceae</taxon>
        <taxon>Cladocopium</taxon>
    </lineage>
</organism>
<dbReference type="Pfam" id="PF18723">
    <property type="entry name" value="HMUDK_hel"/>
    <property type="match status" value="1"/>
</dbReference>
<evidence type="ECO:0000256" key="2">
    <source>
        <dbReference type="SAM" id="Phobius"/>
    </source>
</evidence>
<dbReference type="AlphaFoldDB" id="A0A9P1FMX1"/>
<evidence type="ECO:0000259" key="3">
    <source>
        <dbReference type="Pfam" id="PF18723"/>
    </source>
</evidence>
<reference evidence="4" key="1">
    <citation type="submission" date="2022-10" db="EMBL/GenBank/DDBJ databases">
        <authorList>
            <person name="Chen Y."/>
            <person name="Dougan E. K."/>
            <person name="Chan C."/>
            <person name="Rhodes N."/>
            <person name="Thang M."/>
        </authorList>
    </citation>
    <scope>NUCLEOTIDE SEQUENCE</scope>
</reference>
<evidence type="ECO:0000313" key="5">
    <source>
        <dbReference type="EMBL" id="CAL1133600.1"/>
    </source>
</evidence>
<dbReference type="EMBL" id="CAMXCT020000546">
    <property type="protein sequence ID" value="CAL1133600.1"/>
    <property type="molecule type" value="Genomic_DNA"/>
</dbReference>
<sequence length="622" mass="70092">MCPMAMKRPAAPVQTPEGQPVLLTTIQSAKKALSRENVERFYSLLNNREAIRKGRAAGQHGRHLYDKLTGEFADYLRCCRCTNVHRAHDGTTRGLHALCAAERRWQLSSDKDMLKRQIVMNFAVWRLIGGTIAFAGELGFLTGWGEKEKGLIRSIIQRAFCEKRIPTLIANAYSWPRKMRAALANPRANNDTLNMVLYNTGKPVLKGLAVFDLSLVGKFKVLDALWEICPQLVEAAKADETGRTSMERVGEVLKSVPFFGSGGSGRQRTAGFFAKELIQDLVDTPVFPGGRNSVMDHSSFCPVGPGSIRGLELVFGRQSIHPTETLAMMQALQSFATDYFQGDPKELELHDIQFQLCEFQKKFFSYAHRPYSAINDDLGGPMLHWTPDFILKRLREMLVFKNYRLGGLKEDRATLLRRAKELCTWLGVSFRQSDSNALTHGDLVVIEEVSSGMFFSLKGNGAVMLVPEEAMAAKFLVTTDEVQVGTIHFWEAIHLETTRCKQLAWWEYNTCFAARAGKRFDEKHRLTLEPVEPVEPGPDTAQTEVLLGEAVKLRVFDHDRSQGSDKSHGKAICLRRPKEVVAREQHMLELIRPAMMELNAVKHPQKRRRTEEMPRALSGKDC</sequence>
<feature type="domain" description="5-hmdU DNA kinase helical" evidence="3">
    <location>
        <begin position="38"/>
        <end position="361"/>
    </location>
</feature>
<reference evidence="5" key="2">
    <citation type="submission" date="2024-04" db="EMBL/GenBank/DDBJ databases">
        <authorList>
            <person name="Chen Y."/>
            <person name="Shah S."/>
            <person name="Dougan E. K."/>
            <person name="Thang M."/>
            <person name="Chan C."/>
        </authorList>
    </citation>
    <scope>NUCLEOTIDE SEQUENCE [LARGE SCALE GENOMIC DNA]</scope>
</reference>
<dbReference type="EMBL" id="CAMXCT010000546">
    <property type="protein sequence ID" value="CAI3980225.1"/>
    <property type="molecule type" value="Genomic_DNA"/>
</dbReference>
<evidence type="ECO:0000313" key="4">
    <source>
        <dbReference type="EMBL" id="CAI3980225.1"/>
    </source>
</evidence>
<dbReference type="Proteomes" id="UP001152797">
    <property type="component" value="Unassembled WGS sequence"/>
</dbReference>
<keyword evidence="2" id="KW-1133">Transmembrane helix</keyword>
<keyword evidence="6" id="KW-1185">Reference proteome</keyword>